<keyword evidence="2" id="KW-1185">Reference proteome</keyword>
<sequence length="92" mass="9593">MPAAQAVACRTPLRFPSTSLRNESIANYFIMRLRTANGPTPAVTPVGRVLTHATLECVPGLAGPSATHPCDITATVMTNGGTWGTADIVTLD</sequence>
<accession>A0A8K0ESZ5</accession>
<protein>
    <submittedName>
        <fullName evidence="1">Hypp2540 protein</fullName>
    </submittedName>
</protein>
<gene>
    <name evidence="1" type="primary">Hypp2540</name>
    <name evidence="1" type="ORF">BLAG_LOCUS17430</name>
</gene>
<dbReference type="Proteomes" id="UP000838412">
    <property type="component" value="Chromosome 4"/>
</dbReference>
<proteinExistence type="predicted"/>
<dbReference type="EMBL" id="OV696689">
    <property type="protein sequence ID" value="CAH1262316.1"/>
    <property type="molecule type" value="Genomic_DNA"/>
</dbReference>
<reference evidence="1" key="1">
    <citation type="submission" date="2022-01" db="EMBL/GenBank/DDBJ databases">
        <authorList>
            <person name="Braso-Vives M."/>
        </authorList>
    </citation>
    <scope>NUCLEOTIDE SEQUENCE</scope>
</reference>
<evidence type="ECO:0000313" key="1">
    <source>
        <dbReference type="EMBL" id="CAH1262316.1"/>
    </source>
</evidence>
<dbReference type="AlphaFoldDB" id="A0A8K0ESZ5"/>
<evidence type="ECO:0000313" key="2">
    <source>
        <dbReference type="Proteomes" id="UP000838412"/>
    </source>
</evidence>
<name>A0A8K0ESZ5_BRALA</name>
<organism evidence="1 2">
    <name type="scientific">Branchiostoma lanceolatum</name>
    <name type="common">Common lancelet</name>
    <name type="synonym">Amphioxus lanceolatum</name>
    <dbReference type="NCBI Taxonomy" id="7740"/>
    <lineage>
        <taxon>Eukaryota</taxon>
        <taxon>Metazoa</taxon>
        <taxon>Chordata</taxon>
        <taxon>Cephalochordata</taxon>
        <taxon>Leptocardii</taxon>
        <taxon>Amphioxiformes</taxon>
        <taxon>Branchiostomatidae</taxon>
        <taxon>Branchiostoma</taxon>
    </lineage>
</organism>